<evidence type="ECO:0000256" key="9">
    <source>
        <dbReference type="ARBA" id="ARBA00022989"/>
    </source>
</evidence>
<keyword evidence="11 13" id="KW-0472">Membrane</keyword>
<dbReference type="InterPro" id="IPR011577">
    <property type="entry name" value="Cyt_b561_bac/Ni-Hgenase"/>
</dbReference>
<keyword evidence="16" id="KW-1185">Reference proteome</keyword>
<dbReference type="EMBL" id="JBEHHI010000003">
    <property type="protein sequence ID" value="MEX5730021.1"/>
    <property type="molecule type" value="Genomic_DNA"/>
</dbReference>
<evidence type="ECO:0000256" key="3">
    <source>
        <dbReference type="ARBA" id="ARBA00022448"/>
    </source>
</evidence>
<keyword evidence="6 13" id="KW-0812">Transmembrane</keyword>
<feature type="domain" description="Cytochrome b561 bacterial/Ni-hydrogenase" evidence="14">
    <location>
        <begin position="6"/>
        <end position="159"/>
    </location>
</feature>
<dbReference type="PANTHER" id="PTHR30529">
    <property type="entry name" value="CYTOCHROME B561"/>
    <property type="match status" value="1"/>
</dbReference>
<evidence type="ECO:0000256" key="1">
    <source>
        <dbReference type="ARBA" id="ARBA00001970"/>
    </source>
</evidence>
<evidence type="ECO:0000256" key="13">
    <source>
        <dbReference type="SAM" id="Phobius"/>
    </source>
</evidence>
<comment type="similarity">
    <text evidence="12">Belongs to the cytochrome b561 family.</text>
</comment>
<comment type="caution">
    <text evidence="15">The sequence shown here is derived from an EMBL/GenBank/DDBJ whole genome shotgun (WGS) entry which is preliminary data.</text>
</comment>
<keyword evidence="9 13" id="KW-1133">Transmembrane helix</keyword>
<dbReference type="InterPro" id="IPR016174">
    <property type="entry name" value="Di-haem_cyt_TM"/>
</dbReference>
<evidence type="ECO:0000256" key="8">
    <source>
        <dbReference type="ARBA" id="ARBA00022982"/>
    </source>
</evidence>
<evidence type="ECO:0000256" key="7">
    <source>
        <dbReference type="ARBA" id="ARBA00022723"/>
    </source>
</evidence>
<feature type="transmembrane region" description="Helical" evidence="13">
    <location>
        <begin position="51"/>
        <end position="72"/>
    </location>
</feature>
<dbReference type="SUPFAM" id="SSF81342">
    <property type="entry name" value="Transmembrane di-heme cytochromes"/>
    <property type="match status" value="1"/>
</dbReference>
<feature type="transmembrane region" description="Helical" evidence="13">
    <location>
        <begin position="12"/>
        <end position="31"/>
    </location>
</feature>
<sequence>MAVNGYSRMQIRLHWAVVALVALQFVFNYGIGSAFREGLEAGSTSLTPLAGFHIVTGLAIAVLVVWRIVLRLTRGVPAPDPSHSEMQVKVARAMYGLFYALLILLPISGMIAWSQTSAAFGTVHEVLKTVMLLLIVLHVLAALAGQFVKKDGTMTKMVTPAD</sequence>
<keyword evidence="3" id="KW-0813">Transport</keyword>
<feature type="transmembrane region" description="Helical" evidence="13">
    <location>
        <begin position="93"/>
        <end position="114"/>
    </location>
</feature>
<dbReference type="PANTHER" id="PTHR30529:SF1">
    <property type="entry name" value="CYTOCHROME B561 HOMOLOG 2"/>
    <property type="match status" value="1"/>
</dbReference>
<protein>
    <submittedName>
        <fullName evidence="15">Cytochrome b561</fullName>
    </submittedName>
</protein>
<feature type="transmembrane region" description="Helical" evidence="13">
    <location>
        <begin position="126"/>
        <end position="148"/>
    </location>
</feature>
<evidence type="ECO:0000256" key="12">
    <source>
        <dbReference type="ARBA" id="ARBA00037975"/>
    </source>
</evidence>
<evidence type="ECO:0000256" key="4">
    <source>
        <dbReference type="ARBA" id="ARBA00022475"/>
    </source>
</evidence>
<keyword evidence="8" id="KW-0249">Electron transport</keyword>
<name>A0ABV3XXB9_9RHOB</name>
<comment type="cofactor">
    <cofactor evidence="1">
        <name>heme b</name>
        <dbReference type="ChEBI" id="CHEBI:60344"/>
    </cofactor>
</comment>
<accession>A0ABV3XXB9</accession>
<evidence type="ECO:0000313" key="15">
    <source>
        <dbReference type="EMBL" id="MEX5730021.1"/>
    </source>
</evidence>
<reference evidence="15 16" key="1">
    <citation type="submission" date="2024-06" db="EMBL/GenBank/DDBJ databases">
        <title>Genome of Rhodovulum iodosum, a marine photoferrotroph.</title>
        <authorList>
            <person name="Bianchini G."/>
            <person name="Nikeleit V."/>
            <person name="Kappler A."/>
            <person name="Bryce C."/>
            <person name="Sanchez-Baracaldo P."/>
        </authorList>
    </citation>
    <scope>NUCLEOTIDE SEQUENCE [LARGE SCALE GENOMIC DNA]</scope>
    <source>
        <strain evidence="15 16">UT/N1</strain>
    </source>
</reference>
<keyword evidence="4" id="KW-1003">Cell membrane</keyword>
<evidence type="ECO:0000313" key="16">
    <source>
        <dbReference type="Proteomes" id="UP001560019"/>
    </source>
</evidence>
<evidence type="ECO:0000256" key="10">
    <source>
        <dbReference type="ARBA" id="ARBA00023004"/>
    </source>
</evidence>
<evidence type="ECO:0000256" key="2">
    <source>
        <dbReference type="ARBA" id="ARBA00004651"/>
    </source>
</evidence>
<organism evidence="15 16">
    <name type="scientific">Rhodovulum iodosum</name>
    <dbReference type="NCBI Taxonomy" id="68291"/>
    <lineage>
        <taxon>Bacteria</taxon>
        <taxon>Pseudomonadati</taxon>
        <taxon>Pseudomonadota</taxon>
        <taxon>Alphaproteobacteria</taxon>
        <taxon>Rhodobacterales</taxon>
        <taxon>Paracoccaceae</taxon>
        <taxon>Rhodovulum</taxon>
    </lineage>
</organism>
<proteinExistence type="inferred from homology"/>
<evidence type="ECO:0000256" key="11">
    <source>
        <dbReference type="ARBA" id="ARBA00023136"/>
    </source>
</evidence>
<evidence type="ECO:0000256" key="5">
    <source>
        <dbReference type="ARBA" id="ARBA00022617"/>
    </source>
</evidence>
<dbReference type="Proteomes" id="UP001560019">
    <property type="component" value="Unassembled WGS sequence"/>
</dbReference>
<evidence type="ECO:0000256" key="6">
    <source>
        <dbReference type="ARBA" id="ARBA00022692"/>
    </source>
</evidence>
<dbReference type="InterPro" id="IPR052168">
    <property type="entry name" value="Cytochrome_b561_oxidase"/>
</dbReference>
<keyword evidence="10" id="KW-0408">Iron</keyword>
<dbReference type="Pfam" id="PF01292">
    <property type="entry name" value="Ni_hydr_CYTB"/>
    <property type="match status" value="1"/>
</dbReference>
<keyword evidence="5" id="KW-0349">Heme</keyword>
<gene>
    <name evidence="15" type="ORF">Ga0609869_003374</name>
</gene>
<comment type="subcellular location">
    <subcellularLocation>
        <location evidence="2">Cell membrane</location>
        <topology evidence="2">Multi-pass membrane protein</topology>
    </subcellularLocation>
</comment>
<keyword evidence="7" id="KW-0479">Metal-binding</keyword>
<dbReference type="RefSeq" id="WP_125403675.1">
    <property type="nucleotide sequence ID" value="NZ_JBEHHI010000003.1"/>
</dbReference>
<evidence type="ECO:0000259" key="14">
    <source>
        <dbReference type="Pfam" id="PF01292"/>
    </source>
</evidence>